<protein>
    <submittedName>
        <fullName evidence="3">Uncharacterized protein</fullName>
    </submittedName>
</protein>
<reference evidence="4" key="1">
    <citation type="journal article" date="2018" name="Nat. Microbiol.">
        <title>Leveraging single-cell genomics to expand the fungal tree of life.</title>
        <authorList>
            <person name="Ahrendt S.R."/>
            <person name="Quandt C.A."/>
            <person name="Ciobanu D."/>
            <person name="Clum A."/>
            <person name="Salamov A."/>
            <person name="Andreopoulos B."/>
            <person name="Cheng J.F."/>
            <person name="Woyke T."/>
            <person name="Pelin A."/>
            <person name="Henrissat B."/>
            <person name="Reynolds N.K."/>
            <person name="Benny G.L."/>
            <person name="Smith M.E."/>
            <person name="James T.Y."/>
            <person name="Grigoriev I.V."/>
        </authorList>
    </citation>
    <scope>NUCLEOTIDE SEQUENCE [LARGE SCALE GENOMIC DNA]</scope>
    <source>
        <strain evidence="4">Benny S71-1</strain>
    </source>
</reference>
<evidence type="ECO:0000313" key="4">
    <source>
        <dbReference type="Proteomes" id="UP000278143"/>
    </source>
</evidence>
<keyword evidence="2" id="KW-0732">Signal</keyword>
<organism evidence="3 4">
    <name type="scientific">Syncephalis pseudoplumigaleata</name>
    <dbReference type="NCBI Taxonomy" id="1712513"/>
    <lineage>
        <taxon>Eukaryota</taxon>
        <taxon>Fungi</taxon>
        <taxon>Fungi incertae sedis</taxon>
        <taxon>Zoopagomycota</taxon>
        <taxon>Zoopagomycotina</taxon>
        <taxon>Zoopagomycetes</taxon>
        <taxon>Zoopagales</taxon>
        <taxon>Piptocephalidaceae</taxon>
        <taxon>Syncephalis</taxon>
    </lineage>
</organism>
<name>A0A4P9YUK5_9FUNG</name>
<evidence type="ECO:0000256" key="2">
    <source>
        <dbReference type="SAM" id="SignalP"/>
    </source>
</evidence>
<feature type="signal peptide" evidence="2">
    <location>
        <begin position="1"/>
        <end position="28"/>
    </location>
</feature>
<evidence type="ECO:0000313" key="3">
    <source>
        <dbReference type="EMBL" id="RKP22891.1"/>
    </source>
</evidence>
<dbReference type="OrthoDB" id="10520531at2759"/>
<feature type="region of interest" description="Disordered" evidence="1">
    <location>
        <begin position="32"/>
        <end position="68"/>
    </location>
</feature>
<evidence type="ECO:0000256" key="1">
    <source>
        <dbReference type="SAM" id="MobiDB-lite"/>
    </source>
</evidence>
<feature type="compositionally biased region" description="Low complexity" evidence="1">
    <location>
        <begin position="32"/>
        <end position="61"/>
    </location>
</feature>
<dbReference type="EMBL" id="KZ991536">
    <property type="protein sequence ID" value="RKP22891.1"/>
    <property type="molecule type" value="Genomic_DNA"/>
</dbReference>
<feature type="chain" id="PRO_5020552301" evidence="2">
    <location>
        <begin position="29"/>
        <end position="173"/>
    </location>
</feature>
<accession>A0A4P9YUK5</accession>
<proteinExistence type="predicted"/>
<dbReference type="AlphaFoldDB" id="A0A4P9YUK5"/>
<dbReference type="Proteomes" id="UP000278143">
    <property type="component" value="Unassembled WGS sequence"/>
</dbReference>
<keyword evidence="4" id="KW-1185">Reference proteome</keyword>
<gene>
    <name evidence="3" type="ORF">SYNPS1DRAFT_31434</name>
</gene>
<sequence length="173" mass="18842">MKLLPSHLTAAHWTLLFLWHVMVNTVLAQPQQPQQPQATRSSSPTATVAASPAPVRASSPSPVSPPIKTSLAIPPRSWRGVCADEPTDNLRYIVKSQNGTMLMVLLVEKAVYDKVASQPGLLMSGAAIERWSPLSCKERKIDRCARDSAINEGALVRDGEQLGRFARAHTRAL</sequence>